<dbReference type="SUPFAM" id="SSF103025">
    <property type="entry name" value="Folate-binding domain"/>
    <property type="match status" value="1"/>
</dbReference>
<dbReference type="GO" id="GO:0032259">
    <property type="term" value="P:methylation"/>
    <property type="evidence" value="ECO:0007669"/>
    <property type="project" value="UniProtKB-KW"/>
</dbReference>
<dbReference type="GO" id="GO:0016226">
    <property type="term" value="P:iron-sulfur cluster assembly"/>
    <property type="evidence" value="ECO:0007669"/>
    <property type="project" value="TreeGrafter"/>
</dbReference>
<dbReference type="GO" id="GO:0008168">
    <property type="term" value="F:methyltransferase activity"/>
    <property type="evidence" value="ECO:0007669"/>
    <property type="project" value="UniProtKB-KW"/>
</dbReference>
<dbReference type="NCBIfam" id="TIGR03317">
    <property type="entry name" value="ygfZ_signature"/>
    <property type="match status" value="1"/>
</dbReference>
<dbReference type="Pfam" id="PF01571">
    <property type="entry name" value="GCV_T"/>
    <property type="match status" value="1"/>
</dbReference>
<evidence type="ECO:0000256" key="1">
    <source>
        <dbReference type="ARBA" id="ARBA00022946"/>
    </source>
</evidence>
<dbReference type="OrthoDB" id="9796287at2"/>
<dbReference type="Proteomes" id="UP000325286">
    <property type="component" value="Chromosome"/>
</dbReference>
<dbReference type="PIRSF" id="PIRSF006487">
    <property type="entry name" value="GcvT"/>
    <property type="match status" value="1"/>
</dbReference>
<proteinExistence type="predicted"/>
<evidence type="ECO:0000259" key="2">
    <source>
        <dbReference type="Pfam" id="PF01571"/>
    </source>
</evidence>
<accession>A0A5B9QS16</accession>
<dbReference type="PANTHER" id="PTHR22602">
    <property type="entry name" value="TRANSFERASE CAF17, MITOCHONDRIAL-RELATED"/>
    <property type="match status" value="1"/>
</dbReference>
<gene>
    <name evidence="3" type="ORF">UC8_27160</name>
</gene>
<keyword evidence="3" id="KW-0489">Methyltransferase</keyword>
<keyword evidence="4" id="KW-1185">Reference proteome</keyword>
<organism evidence="3 4">
    <name type="scientific">Roseimaritima ulvae</name>
    <dbReference type="NCBI Taxonomy" id="980254"/>
    <lineage>
        <taxon>Bacteria</taxon>
        <taxon>Pseudomonadati</taxon>
        <taxon>Planctomycetota</taxon>
        <taxon>Planctomycetia</taxon>
        <taxon>Pirellulales</taxon>
        <taxon>Pirellulaceae</taxon>
        <taxon>Roseimaritima</taxon>
    </lineage>
</organism>
<dbReference type="EMBL" id="CP042914">
    <property type="protein sequence ID" value="QEG40699.1"/>
    <property type="molecule type" value="Genomic_DNA"/>
</dbReference>
<dbReference type="AlphaFoldDB" id="A0A5B9QS16"/>
<keyword evidence="3" id="KW-0808">Transferase</keyword>
<name>A0A5B9QS16_9BACT</name>
<sequence length="320" mass="34235">MAKPKWLAMFNISPTCSDAVLYLLPDLTVLDIIGADAVQILNNLCTADLKLLPSGGGVETFVTEVRGRTLGHGCLYSAPDRLRIIGAGDQAETLSAHIDRYTIREDAQPEDVSEAFCKILISGKDADRLAQRWGLSPGSPPHLSVTAGPQSVADLMVYQVPWTGPADWLCLAPAAVREALLAELAELEMGEADALDFHAHRIAAGFPWYGVDLDHTNLPQEADRNDAAISFTKGCYLGQETVARLDALGQVQKKLVRWQVQTTAPIAAGTALTQDGKNVGKITSTVTLDDHTLALGYARRSHFDAGSHAECDGAAAIVLP</sequence>
<dbReference type="Gene3D" id="3.30.1360.120">
    <property type="entry name" value="Probable tRNA modification gtpase trme, domain 1"/>
    <property type="match status" value="1"/>
</dbReference>
<dbReference type="PANTHER" id="PTHR22602:SF0">
    <property type="entry name" value="TRANSFERASE CAF17, MITOCHONDRIAL-RELATED"/>
    <property type="match status" value="1"/>
</dbReference>
<dbReference type="InterPro" id="IPR045179">
    <property type="entry name" value="YgfZ/GcvT"/>
</dbReference>
<dbReference type="KEGG" id="rul:UC8_27160"/>
<protein>
    <submittedName>
        <fullName evidence="3">Glycine cleavage system aminomethyltransferase T</fullName>
    </submittedName>
</protein>
<evidence type="ECO:0000313" key="4">
    <source>
        <dbReference type="Proteomes" id="UP000325286"/>
    </source>
</evidence>
<reference evidence="3 4" key="1">
    <citation type="submission" date="2019-08" db="EMBL/GenBank/DDBJ databases">
        <title>Deep-cultivation of Planctomycetes and their phenomic and genomic characterization uncovers novel biology.</title>
        <authorList>
            <person name="Wiegand S."/>
            <person name="Jogler M."/>
            <person name="Boedeker C."/>
            <person name="Pinto D."/>
            <person name="Vollmers J."/>
            <person name="Rivas-Marin E."/>
            <person name="Kohn T."/>
            <person name="Peeters S.H."/>
            <person name="Heuer A."/>
            <person name="Rast P."/>
            <person name="Oberbeckmann S."/>
            <person name="Bunk B."/>
            <person name="Jeske O."/>
            <person name="Meyerdierks A."/>
            <person name="Storesund J.E."/>
            <person name="Kallscheuer N."/>
            <person name="Luecker S."/>
            <person name="Lage O.M."/>
            <person name="Pohl T."/>
            <person name="Merkel B.J."/>
            <person name="Hornburger P."/>
            <person name="Mueller R.-W."/>
            <person name="Bruemmer F."/>
            <person name="Labrenz M."/>
            <person name="Spormann A.M."/>
            <person name="Op den Camp H."/>
            <person name="Overmann J."/>
            <person name="Amann R."/>
            <person name="Jetten M.S.M."/>
            <person name="Mascher T."/>
            <person name="Medema M.H."/>
            <person name="Devos D.P."/>
            <person name="Kaster A.-K."/>
            <person name="Ovreas L."/>
            <person name="Rohde M."/>
            <person name="Galperin M.Y."/>
            <person name="Jogler C."/>
        </authorList>
    </citation>
    <scope>NUCLEOTIDE SEQUENCE [LARGE SCALE GENOMIC DNA]</scope>
    <source>
        <strain evidence="3 4">UC8</strain>
    </source>
</reference>
<keyword evidence="1" id="KW-0809">Transit peptide</keyword>
<dbReference type="InterPro" id="IPR027266">
    <property type="entry name" value="TrmE/GcvT-like"/>
</dbReference>
<dbReference type="InterPro" id="IPR017703">
    <property type="entry name" value="YgfZ/GCV_T_CS"/>
</dbReference>
<evidence type="ECO:0000313" key="3">
    <source>
        <dbReference type="EMBL" id="QEG40699.1"/>
    </source>
</evidence>
<feature type="domain" description="GCVT N-terminal" evidence="2">
    <location>
        <begin position="29"/>
        <end position="223"/>
    </location>
</feature>
<dbReference type="InterPro" id="IPR006222">
    <property type="entry name" value="GCVT_N"/>
</dbReference>